<evidence type="ECO:0000313" key="2">
    <source>
        <dbReference type="Proteomes" id="UP000639775"/>
    </source>
</evidence>
<evidence type="ECO:0000313" key="1">
    <source>
        <dbReference type="EMBL" id="NHQ72969.1"/>
    </source>
</evidence>
<organism evidence="1 2">
    <name type="scientific">Roseovarius gahaiensis</name>
    <dbReference type="NCBI Taxonomy" id="2716691"/>
    <lineage>
        <taxon>Bacteria</taxon>
        <taxon>Pseudomonadati</taxon>
        <taxon>Pseudomonadota</taxon>
        <taxon>Alphaproteobacteria</taxon>
        <taxon>Rhodobacterales</taxon>
        <taxon>Roseobacteraceae</taxon>
        <taxon>Roseovarius</taxon>
    </lineage>
</organism>
<keyword evidence="2" id="KW-1185">Reference proteome</keyword>
<dbReference type="AlphaFoldDB" id="A0A967B9I4"/>
<gene>
    <name evidence="1" type="ORF">HAT86_00615</name>
</gene>
<reference evidence="1" key="1">
    <citation type="submission" date="2020-03" db="EMBL/GenBank/DDBJ databases">
        <title>Roseovarius gahaiensis sp. nov., isolated from Gahai Saline Lake, China.</title>
        <authorList>
            <person name="Sun X."/>
        </authorList>
    </citation>
    <scope>NUCLEOTIDE SEQUENCE</scope>
    <source>
        <strain evidence="1">GH877</strain>
    </source>
</reference>
<protein>
    <submittedName>
        <fullName evidence="1">Uncharacterized protein</fullName>
    </submittedName>
</protein>
<dbReference type="EMBL" id="JAAORB010000001">
    <property type="protein sequence ID" value="NHQ72969.1"/>
    <property type="molecule type" value="Genomic_DNA"/>
</dbReference>
<dbReference type="Proteomes" id="UP000639775">
    <property type="component" value="Unassembled WGS sequence"/>
</dbReference>
<name>A0A967B9I4_9RHOB</name>
<dbReference type="RefSeq" id="WP_167192654.1">
    <property type="nucleotide sequence ID" value="NZ_JAAORB010000001.1"/>
</dbReference>
<proteinExistence type="predicted"/>
<comment type="caution">
    <text evidence="1">The sequence shown here is derived from an EMBL/GenBank/DDBJ whole genome shotgun (WGS) entry which is preliminary data.</text>
</comment>
<sequence>MTNATSVGLGVIILIGLGIDATQFDWSGTLFLARKLTDMIEWMAFWR</sequence>
<accession>A0A967B9I4</accession>